<dbReference type="OrthoDB" id="448280at2759"/>
<dbReference type="AlphaFoldDB" id="A0A9W8HV46"/>
<evidence type="ECO:0008006" key="13">
    <source>
        <dbReference type="Google" id="ProtNLM"/>
    </source>
</evidence>
<feature type="transmembrane region" description="Helical" evidence="8">
    <location>
        <begin position="286"/>
        <end position="305"/>
    </location>
</feature>
<evidence type="ECO:0000256" key="6">
    <source>
        <dbReference type="ARBA" id="ARBA00023065"/>
    </source>
</evidence>
<organism evidence="11 12">
    <name type="scientific">Coemansia guatemalensis</name>
    <dbReference type="NCBI Taxonomy" id="2761395"/>
    <lineage>
        <taxon>Eukaryota</taxon>
        <taxon>Fungi</taxon>
        <taxon>Fungi incertae sedis</taxon>
        <taxon>Zoopagomycota</taxon>
        <taxon>Kickxellomycotina</taxon>
        <taxon>Kickxellomycetes</taxon>
        <taxon>Kickxellales</taxon>
        <taxon>Kickxellaceae</taxon>
        <taxon>Coemansia</taxon>
    </lineage>
</organism>
<evidence type="ECO:0000256" key="4">
    <source>
        <dbReference type="ARBA" id="ARBA00022692"/>
    </source>
</evidence>
<evidence type="ECO:0000256" key="2">
    <source>
        <dbReference type="ARBA" id="ARBA00006939"/>
    </source>
</evidence>
<protein>
    <recommendedName>
        <fullName evidence="13">Zinc/iron permease</fullName>
    </recommendedName>
</protein>
<keyword evidence="7 8" id="KW-0472">Membrane</keyword>
<dbReference type="PANTHER" id="PTHR11040">
    <property type="entry name" value="ZINC/IRON TRANSPORTER"/>
    <property type="match status" value="1"/>
</dbReference>
<evidence type="ECO:0000256" key="9">
    <source>
        <dbReference type="SAM" id="MobiDB-lite"/>
    </source>
</evidence>
<dbReference type="InterPro" id="IPR003689">
    <property type="entry name" value="ZIP"/>
</dbReference>
<keyword evidence="3 8" id="KW-0813">Transport</keyword>
<dbReference type="GO" id="GO:0005886">
    <property type="term" value="C:plasma membrane"/>
    <property type="evidence" value="ECO:0007669"/>
    <property type="project" value="TreeGrafter"/>
</dbReference>
<feature type="chain" id="PRO_5040983635" description="Zinc/iron permease" evidence="10">
    <location>
        <begin position="27"/>
        <end position="440"/>
    </location>
</feature>
<comment type="similarity">
    <text evidence="2 8">Belongs to the ZIP transporter (TC 2.A.5) family.</text>
</comment>
<feature type="transmembrane region" description="Helical" evidence="8">
    <location>
        <begin position="420"/>
        <end position="439"/>
    </location>
</feature>
<dbReference type="InterPro" id="IPR004698">
    <property type="entry name" value="Zn/Fe_permease_fun/pln"/>
</dbReference>
<keyword evidence="5 8" id="KW-1133">Transmembrane helix</keyword>
<keyword evidence="6 8" id="KW-0406">Ion transport</keyword>
<evidence type="ECO:0000256" key="5">
    <source>
        <dbReference type="ARBA" id="ARBA00022989"/>
    </source>
</evidence>
<evidence type="ECO:0000313" key="12">
    <source>
        <dbReference type="Proteomes" id="UP001140094"/>
    </source>
</evidence>
<gene>
    <name evidence="11" type="ORF">H4R20_004079</name>
</gene>
<feature type="compositionally biased region" description="Basic and acidic residues" evidence="9">
    <location>
        <begin position="190"/>
        <end position="201"/>
    </location>
</feature>
<feature type="transmembrane region" description="Helical" evidence="8">
    <location>
        <begin position="342"/>
        <end position="367"/>
    </location>
</feature>
<feature type="transmembrane region" description="Helical" evidence="8">
    <location>
        <begin position="114"/>
        <end position="132"/>
    </location>
</feature>
<evidence type="ECO:0000256" key="7">
    <source>
        <dbReference type="ARBA" id="ARBA00023136"/>
    </source>
</evidence>
<evidence type="ECO:0000256" key="8">
    <source>
        <dbReference type="RuleBase" id="RU362088"/>
    </source>
</evidence>
<dbReference type="Proteomes" id="UP001140094">
    <property type="component" value="Unassembled WGS sequence"/>
</dbReference>
<keyword evidence="10" id="KW-0732">Signal</keyword>
<comment type="caution">
    <text evidence="11">The sequence shown here is derived from an EMBL/GenBank/DDBJ whole genome shotgun (WGS) entry which is preliminary data.</text>
</comment>
<sequence>MTRSLSPQRLQLLLALLACCACGAHAAALSSPNSAPLAKAAHLAFKRHGGAAEEEHDHEFDEAECYAAGVEDWNKGLHIGAIFIVLVTAGLGVYLPVLGHYIPQLRIPRTAMTLGKHLGTGVIIATALVHMLPGGYESLGDPCIGSRMGNYGGWPGVLAMMAIFGMHLIEFVLSNHAMGKHGHSHGMPADLHDSNVTRKGDAEDDSNQTASIHGAAGAQHSSDSHLGKLEQGVADRQNTAAVPAGQQGQENCDAVAVHTHHTHVHGASFIESPASFKAHQHRISTYILELGICLHSVIIGLTLSVTTGSGFKTLLIAIVFHQFCEGLALGSRISEVQYLRWAFTRAIISASLFMLVTPLGMVIGIGIRHSYAPSSPSSLITTGVLDSLSAGILLYSGLVNLLAEEFGTLEFRGYSTTKKIACFAATFIGAGVMALIGKWA</sequence>
<feature type="transmembrane region" description="Helical" evidence="8">
    <location>
        <begin position="379"/>
        <end position="399"/>
    </location>
</feature>
<dbReference type="EMBL" id="JANBUO010000993">
    <property type="protein sequence ID" value="KAJ2800391.1"/>
    <property type="molecule type" value="Genomic_DNA"/>
</dbReference>
<comment type="subcellular location">
    <subcellularLocation>
        <location evidence="1 8">Membrane</location>
        <topology evidence="1 8">Multi-pass membrane protein</topology>
    </subcellularLocation>
</comment>
<proteinExistence type="inferred from homology"/>
<accession>A0A9W8HV46</accession>
<keyword evidence="12" id="KW-1185">Reference proteome</keyword>
<evidence type="ECO:0000256" key="3">
    <source>
        <dbReference type="ARBA" id="ARBA00022448"/>
    </source>
</evidence>
<feature type="transmembrane region" description="Helical" evidence="8">
    <location>
        <begin position="311"/>
        <end position="330"/>
    </location>
</feature>
<name>A0A9W8HV46_9FUNG</name>
<evidence type="ECO:0000313" key="11">
    <source>
        <dbReference type="EMBL" id="KAJ2800391.1"/>
    </source>
</evidence>
<feature type="signal peptide" evidence="10">
    <location>
        <begin position="1"/>
        <end position="26"/>
    </location>
</feature>
<dbReference type="PANTHER" id="PTHR11040:SF44">
    <property type="entry name" value="PROTEIN ZNTC-RELATED"/>
    <property type="match status" value="1"/>
</dbReference>
<dbReference type="Pfam" id="PF02535">
    <property type="entry name" value="Zip"/>
    <property type="match status" value="1"/>
</dbReference>
<dbReference type="NCBIfam" id="TIGR00820">
    <property type="entry name" value="zip"/>
    <property type="match status" value="1"/>
</dbReference>
<feature type="transmembrane region" description="Helical" evidence="8">
    <location>
        <begin position="152"/>
        <end position="173"/>
    </location>
</feature>
<dbReference type="GO" id="GO:0005385">
    <property type="term" value="F:zinc ion transmembrane transporter activity"/>
    <property type="evidence" value="ECO:0007669"/>
    <property type="project" value="InterPro"/>
</dbReference>
<reference evidence="11" key="1">
    <citation type="submission" date="2022-07" db="EMBL/GenBank/DDBJ databases">
        <title>Phylogenomic reconstructions and comparative analyses of Kickxellomycotina fungi.</title>
        <authorList>
            <person name="Reynolds N.K."/>
            <person name="Stajich J.E."/>
            <person name="Barry K."/>
            <person name="Grigoriev I.V."/>
            <person name="Crous P."/>
            <person name="Smith M.E."/>
        </authorList>
    </citation>
    <scope>NUCLEOTIDE SEQUENCE</scope>
    <source>
        <strain evidence="11">NRRL 1565</strain>
    </source>
</reference>
<evidence type="ECO:0000256" key="1">
    <source>
        <dbReference type="ARBA" id="ARBA00004141"/>
    </source>
</evidence>
<evidence type="ECO:0000256" key="10">
    <source>
        <dbReference type="SAM" id="SignalP"/>
    </source>
</evidence>
<keyword evidence="4 8" id="KW-0812">Transmembrane</keyword>
<feature type="transmembrane region" description="Helical" evidence="8">
    <location>
        <begin position="79"/>
        <end position="102"/>
    </location>
</feature>
<feature type="region of interest" description="Disordered" evidence="9">
    <location>
        <begin position="182"/>
        <end position="224"/>
    </location>
</feature>